<evidence type="ECO:0000256" key="3">
    <source>
        <dbReference type="SAM" id="MobiDB-lite"/>
    </source>
</evidence>
<evidence type="ECO:0000313" key="6">
    <source>
        <dbReference type="EMBL" id="ODA31075.1"/>
    </source>
</evidence>
<reference evidence="6 7" key="1">
    <citation type="submission" date="2016-05" db="EMBL/GenBank/DDBJ databases">
        <title>Genomic and physiological characterization of Planctopirus sp. isolated from fresh water lake.</title>
        <authorList>
            <person name="Subhash Y."/>
            <person name="Ramana C."/>
        </authorList>
    </citation>
    <scope>NUCLEOTIDE SEQUENCE [LARGE SCALE GENOMIC DNA]</scope>
    <source>
        <strain evidence="6 7">JC280</strain>
    </source>
</reference>
<evidence type="ECO:0000256" key="4">
    <source>
        <dbReference type="SAM" id="Phobius"/>
    </source>
</evidence>
<dbReference type="RefSeq" id="WP_068848042.1">
    <property type="nucleotide sequence ID" value="NZ_LYDR01000093.1"/>
</dbReference>
<dbReference type="OrthoDB" id="268872at2"/>
<dbReference type="EMBL" id="LYDR01000093">
    <property type="protein sequence ID" value="ODA31075.1"/>
    <property type="molecule type" value="Genomic_DNA"/>
</dbReference>
<evidence type="ECO:0000259" key="5">
    <source>
        <dbReference type="Pfam" id="PF01514"/>
    </source>
</evidence>
<protein>
    <recommendedName>
        <fullName evidence="5">Flagellar M-ring N-terminal domain-containing protein</fullName>
    </recommendedName>
</protein>
<evidence type="ECO:0000313" key="7">
    <source>
        <dbReference type="Proteomes" id="UP000094828"/>
    </source>
</evidence>
<dbReference type="InterPro" id="IPR006182">
    <property type="entry name" value="FliF_N_dom"/>
</dbReference>
<proteinExistence type="predicted"/>
<keyword evidence="4" id="KW-1133">Transmembrane helix</keyword>
<comment type="caution">
    <text evidence="6">The sequence shown here is derived from an EMBL/GenBank/DDBJ whole genome shotgun (WGS) entry which is preliminary data.</text>
</comment>
<dbReference type="PANTHER" id="PTHR30046:SF0">
    <property type="entry name" value="FLAGELLAR M-RING PROTEIN"/>
    <property type="match status" value="1"/>
</dbReference>
<dbReference type="InterPro" id="IPR043427">
    <property type="entry name" value="YscJ/FliF"/>
</dbReference>
<evidence type="ECO:0000256" key="1">
    <source>
        <dbReference type="ARBA" id="ARBA00004370"/>
    </source>
</evidence>
<dbReference type="Proteomes" id="UP000094828">
    <property type="component" value="Unassembled WGS sequence"/>
</dbReference>
<name>A0A1C3ECX9_9PLAN</name>
<keyword evidence="4" id="KW-0812">Transmembrane</keyword>
<organism evidence="6 7">
    <name type="scientific">Planctopirus hydrillae</name>
    <dbReference type="NCBI Taxonomy" id="1841610"/>
    <lineage>
        <taxon>Bacteria</taxon>
        <taxon>Pseudomonadati</taxon>
        <taxon>Planctomycetota</taxon>
        <taxon>Planctomycetia</taxon>
        <taxon>Planctomycetales</taxon>
        <taxon>Planctomycetaceae</taxon>
        <taxon>Planctopirus</taxon>
    </lineage>
</organism>
<keyword evidence="7" id="KW-1185">Reference proteome</keyword>
<dbReference type="AlphaFoldDB" id="A0A1C3ECX9"/>
<dbReference type="Gene3D" id="3.30.300.30">
    <property type="match status" value="1"/>
</dbReference>
<feature type="region of interest" description="Disordered" evidence="3">
    <location>
        <begin position="296"/>
        <end position="334"/>
    </location>
</feature>
<dbReference type="InterPro" id="IPR045851">
    <property type="entry name" value="AMP-bd_C_sf"/>
</dbReference>
<accession>A0A1C3ECX9</accession>
<gene>
    <name evidence="6" type="ORF">A6X21_23080</name>
</gene>
<feature type="domain" description="Flagellar M-ring N-terminal" evidence="5">
    <location>
        <begin position="77"/>
        <end position="217"/>
    </location>
</feature>
<sequence>MNFLQSLQQQFSSLWSSMNSAQRISLIVAPLILLAGFGFLYWSNNTSGMVALSWGKVFTTEELIAAEHALMEAGLTDFQRQGRMLLVPAAEKDRYNAALLEFDAMPEDLGSQLLKHYESLSPFITEKQRHEMREAMLLKEVAQTLKAIPNVEDARVVIANPNRRNSWSQKGTVTANVTITPKKGRELSTRLVASIRAAVASMVPDLKTSDVTVFDPVNEVTYAGDAADDPLSSQLVQRIRELTKQYESQISKSLSYIPGVNVTVHVDIENLKSSVIRTQQIDPKKSAPVISNEFTVNDTQTQRAPRGEPGQVANRPASVGGSAGSDRNRQMTESDNRVVNGVSFEISEKQLLAAMPKAVQVSISVPRDYYRGIAAQRTAAGEKDPALTEIPAIEKEVLASVSKSVNRLIPADSPDDAIVVSTVDTLAKELPTVTIPWTETAWQFFREYGSTMALGAFAIYVAMMLRKSMGSLAQANASPGDSRTDSVNGMNPLNPSGGPEAAMAMNALQGASAALPPKPATRRDQLQAIVRDNPEATAALLGKWIQAAK</sequence>
<dbReference type="PANTHER" id="PTHR30046">
    <property type="entry name" value="FLAGELLAR M-RING PROTEIN"/>
    <property type="match status" value="1"/>
</dbReference>
<feature type="transmembrane region" description="Helical" evidence="4">
    <location>
        <begin position="21"/>
        <end position="42"/>
    </location>
</feature>
<keyword evidence="2 4" id="KW-0472">Membrane</keyword>
<dbReference type="GO" id="GO:0016020">
    <property type="term" value="C:membrane"/>
    <property type="evidence" value="ECO:0007669"/>
    <property type="project" value="UniProtKB-SubCell"/>
</dbReference>
<dbReference type="Pfam" id="PF01514">
    <property type="entry name" value="YscJ_FliF"/>
    <property type="match status" value="1"/>
</dbReference>
<dbReference type="STRING" id="1841610.A6X21_23080"/>
<evidence type="ECO:0000256" key="2">
    <source>
        <dbReference type="ARBA" id="ARBA00023136"/>
    </source>
</evidence>
<comment type="subcellular location">
    <subcellularLocation>
        <location evidence="1">Membrane</location>
    </subcellularLocation>
</comment>